<reference evidence="3" key="1">
    <citation type="submission" date="2019-03" db="EMBL/GenBank/DDBJ databases">
        <title>Whole genome analysis of nitrate-reducing bacteria Marinobacter hydrocarbonoclasticus YB03.</title>
        <authorList>
            <person name="Azam A.H."/>
            <person name="Yuk S.R."/>
            <person name="Kamarisima K."/>
            <person name="Miyanaga K."/>
            <person name="Tanji Y."/>
        </authorList>
    </citation>
    <scope>NUCLEOTIDE SEQUENCE</scope>
    <source>
        <strain evidence="3">YB03</strain>
    </source>
</reference>
<comment type="catalytic activity">
    <reaction evidence="2">
        <text>8 isopentenyl diphosphate + (2E,6E)-farnesyl diphosphate = di-trans,octa-cis-undecaprenyl diphosphate + 8 diphosphate</text>
        <dbReference type="Rhea" id="RHEA:27551"/>
        <dbReference type="ChEBI" id="CHEBI:33019"/>
        <dbReference type="ChEBI" id="CHEBI:58405"/>
        <dbReference type="ChEBI" id="CHEBI:128769"/>
        <dbReference type="ChEBI" id="CHEBI:175763"/>
        <dbReference type="EC" id="2.5.1.31"/>
    </reaction>
</comment>
<accession>A0A455W609</accession>
<dbReference type="InterPro" id="IPR018520">
    <property type="entry name" value="UPP_synth-like_CS"/>
</dbReference>
<dbReference type="Pfam" id="PF01255">
    <property type="entry name" value="Prenyltransf"/>
    <property type="match status" value="1"/>
</dbReference>
<sequence>MLRRTEGFMTAQITAEIPVMADNCPRHVAIIMDGNNRWAKAHRLKGVAGHKAGVDAVKAVVETCAREGVEVLTLFAFSSENWRRPKDEVSALMRLFLIALEREVRKLHRNNIRLRIIGDRSAFNPTLQEHMEKAETLTRDNTAMTLVIAANYGGHWDITQATRKVAEQVRIGQLEPSDITDDLIQQHLSIGDLPMPDLMIRTAGEQRISNFLLWHLAYTEFYFSSVYWPDFKAEEMRKALEAYSRRQRRFGQTDDQIAARASQQ</sequence>
<feature type="binding site" evidence="2">
    <location>
        <position position="33"/>
    </location>
    <ligand>
        <name>Mg(2+)</name>
        <dbReference type="ChEBI" id="CHEBI:18420"/>
    </ligand>
</feature>
<proteinExistence type="inferred from homology"/>
<feature type="binding site" evidence="2">
    <location>
        <begin position="78"/>
        <end position="80"/>
    </location>
    <ligand>
        <name>substrate</name>
    </ligand>
</feature>
<dbReference type="GO" id="GO:0016094">
    <property type="term" value="P:polyprenol biosynthetic process"/>
    <property type="evidence" value="ECO:0007669"/>
    <property type="project" value="TreeGrafter"/>
</dbReference>
<keyword evidence="2" id="KW-0573">Peptidoglycan synthesis</keyword>
<feature type="active site" description="Proton acceptor" evidence="2">
    <location>
        <position position="81"/>
    </location>
</feature>
<keyword evidence="2" id="KW-0460">Magnesium</keyword>
<dbReference type="NCBIfam" id="NF011405">
    <property type="entry name" value="PRK14830.1"/>
    <property type="match status" value="1"/>
</dbReference>
<comment type="similarity">
    <text evidence="2">Belongs to the UPP synthase family.</text>
</comment>
<feature type="binding site" evidence="2">
    <location>
        <position position="84"/>
    </location>
    <ligand>
        <name>substrate</name>
    </ligand>
</feature>
<dbReference type="Gene3D" id="3.40.1180.10">
    <property type="entry name" value="Decaprenyl diphosphate synthase-like"/>
    <property type="match status" value="1"/>
</dbReference>
<dbReference type="InterPro" id="IPR036424">
    <property type="entry name" value="UPP_synth-like_sf"/>
</dbReference>
<evidence type="ECO:0000256" key="1">
    <source>
        <dbReference type="ARBA" id="ARBA00022679"/>
    </source>
</evidence>
<dbReference type="HAMAP" id="MF_01139">
    <property type="entry name" value="ISPT"/>
    <property type="match status" value="1"/>
</dbReference>
<comment type="subunit">
    <text evidence="2">Homodimer.</text>
</comment>
<dbReference type="PROSITE" id="PS01066">
    <property type="entry name" value="UPP_SYNTHASE"/>
    <property type="match status" value="1"/>
</dbReference>
<keyword evidence="2" id="KW-0479">Metal-binding</keyword>
<feature type="binding site" evidence="2">
    <location>
        <begin position="34"/>
        <end position="37"/>
    </location>
    <ligand>
        <name>substrate</name>
    </ligand>
</feature>
<dbReference type="CDD" id="cd00475">
    <property type="entry name" value="Cis_IPPS"/>
    <property type="match status" value="1"/>
</dbReference>
<dbReference type="GO" id="GO:0008834">
    <property type="term" value="F:ditrans,polycis-undecaprenyl-diphosphate synthase [(2E,6E)-farnesyl-diphosphate specific] activity"/>
    <property type="evidence" value="ECO:0007669"/>
    <property type="project" value="UniProtKB-UniRule"/>
</dbReference>
<feature type="binding site" evidence="2">
    <location>
        <begin position="207"/>
        <end position="209"/>
    </location>
    <ligand>
        <name>substrate</name>
    </ligand>
</feature>
<dbReference type="GO" id="GO:0071555">
    <property type="term" value="P:cell wall organization"/>
    <property type="evidence" value="ECO:0007669"/>
    <property type="project" value="UniProtKB-KW"/>
</dbReference>
<name>A0A455W609_MARNT</name>
<gene>
    <name evidence="2 3" type="primary">uppS</name>
    <name evidence="3" type="ORF">YBY_24090</name>
</gene>
<feature type="binding site" evidence="2">
    <location>
        <position position="220"/>
    </location>
    <ligand>
        <name>Mg(2+)</name>
        <dbReference type="ChEBI" id="CHEBI:18420"/>
    </ligand>
</feature>
<comment type="caution">
    <text evidence="2">Lacks conserved residue(s) required for the propagation of feature annotation.</text>
</comment>
<dbReference type="EMBL" id="AP019537">
    <property type="protein sequence ID" value="BBJ04560.1"/>
    <property type="molecule type" value="Genomic_DNA"/>
</dbReference>
<evidence type="ECO:0000313" key="3">
    <source>
        <dbReference type="EMBL" id="BBJ04560.1"/>
    </source>
</evidence>
<feature type="binding site" evidence="2">
    <location>
        <position position="201"/>
    </location>
    <ligand>
        <name>substrate</name>
    </ligand>
</feature>
<dbReference type="EC" id="2.5.1.31" evidence="2"/>
<feature type="active site" evidence="2">
    <location>
        <position position="33"/>
    </location>
</feature>
<dbReference type="PANTHER" id="PTHR10291:SF0">
    <property type="entry name" value="DEHYDRODOLICHYL DIPHOSPHATE SYNTHASE 2"/>
    <property type="match status" value="1"/>
</dbReference>
<organism evidence="3">
    <name type="scientific">Marinobacter nauticus</name>
    <name type="common">Marinobacter hydrocarbonoclasticus</name>
    <name type="synonym">Marinobacter aquaeolei</name>
    <dbReference type="NCBI Taxonomy" id="2743"/>
    <lineage>
        <taxon>Bacteria</taxon>
        <taxon>Pseudomonadati</taxon>
        <taxon>Pseudomonadota</taxon>
        <taxon>Gammaproteobacteria</taxon>
        <taxon>Pseudomonadales</taxon>
        <taxon>Marinobacteraceae</taxon>
        <taxon>Marinobacter</taxon>
    </lineage>
</organism>
<dbReference type="SUPFAM" id="SSF64005">
    <property type="entry name" value="Undecaprenyl diphosphate synthase"/>
    <property type="match status" value="1"/>
</dbReference>
<keyword evidence="2" id="KW-0133">Cell shape</keyword>
<evidence type="ECO:0000256" key="2">
    <source>
        <dbReference type="HAMAP-Rule" id="MF_01139"/>
    </source>
</evidence>
<feature type="binding site" evidence="2">
    <location>
        <position position="82"/>
    </location>
    <ligand>
        <name>substrate</name>
    </ligand>
</feature>
<feature type="binding site" evidence="2">
    <location>
        <position position="50"/>
    </location>
    <ligand>
        <name>substrate</name>
    </ligand>
</feature>
<keyword evidence="2" id="KW-0961">Cell wall biogenesis/degradation</keyword>
<dbReference type="FunFam" id="3.40.1180.10:FF:000001">
    <property type="entry name" value="(2E,6E)-farnesyl-diphosphate-specific ditrans,polycis-undecaprenyl-diphosphate synthase"/>
    <property type="match status" value="1"/>
</dbReference>
<feature type="binding site" evidence="2">
    <location>
        <position position="38"/>
    </location>
    <ligand>
        <name>substrate</name>
    </ligand>
</feature>
<dbReference type="GO" id="GO:0009252">
    <property type="term" value="P:peptidoglycan biosynthetic process"/>
    <property type="evidence" value="ECO:0007669"/>
    <property type="project" value="UniProtKB-UniRule"/>
</dbReference>
<comment type="cofactor">
    <cofactor evidence="2">
        <name>Mg(2+)</name>
        <dbReference type="ChEBI" id="CHEBI:18420"/>
    </cofactor>
    <text evidence="2">Binds 2 magnesium ions per subunit.</text>
</comment>
<protein>
    <recommendedName>
        <fullName evidence="2">Ditrans,polycis-undecaprenyl-diphosphate synthase ((2E,6E)-farnesyl-diphosphate specific)</fullName>
        <ecNumber evidence="2">2.5.1.31</ecNumber>
    </recommendedName>
    <alternativeName>
        <fullName evidence="2">Ditrans,polycis-undecaprenylcistransferase</fullName>
    </alternativeName>
    <alternativeName>
        <fullName evidence="2">Undecaprenyl diphosphate synthase</fullName>
        <shortName evidence="2">UDS</shortName>
    </alternativeName>
    <alternativeName>
        <fullName evidence="2">Undecaprenyl pyrophosphate synthase</fullName>
        <shortName evidence="2">UPP synthase</shortName>
    </alternativeName>
</protein>
<dbReference type="GO" id="GO:0005829">
    <property type="term" value="C:cytosol"/>
    <property type="evidence" value="ECO:0007669"/>
    <property type="project" value="TreeGrafter"/>
</dbReference>
<keyword evidence="1 2" id="KW-0808">Transferase</keyword>
<dbReference type="AlphaFoldDB" id="A0A455W609"/>
<comment type="function">
    <text evidence="2">Catalyzes the sequential condensation of isopentenyl diphosphate (IPP) with (2E,6E)-farnesyl diphosphate (E,E-FPP) to yield (2Z,6Z,10Z,14Z,18Z,22Z,26Z,30Z,34E,38E)-undecaprenyl diphosphate (di-trans,octa-cis-UPP). UPP is the precursor of glycosyl carrier lipid in the biosynthesis of bacterial cell wall polysaccharide components such as peptidoglycan and lipopolysaccharide.</text>
</comment>
<dbReference type="InterPro" id="IPR001441">
    <property type="entry name" value="UPP_synth-like"/>
</dbReference>
<dbReference type="NCBIfam" id="TIGR00055">
    <property type="entry name" value="uppS"/>
    <property type="match status" value="1"/>
</dbReference>
<dbReference type="GO" id="GO:0000287">
    <property type="term" value="F:magnesium ion binding"/>
    <property type="evidence" value="ECO:0007669"/>
    <property type="project" value="UniProtKB-UniRule"/>
</dbReference>
<dbReference type="GO" id="GO:0008360">
    <property type="term" value="P:regulation of cell shape"/>
    <property type="evidence" value="ECO:0007669"/>
    <property type="project" value="UniProtKB-KW"/>
</dbReference>
<dbReference type="PANTHER" id="PTHR10291">
    <property type="entry name" value="DEHYDRODOLICHYL DIPHOSPHATE SYNTHASE FAMILY MEMBER"/>
    <property type="match status" value="1"/>
</dbReference>